<dbReference type="PROSITE" id="PS50004">
    <property type="entry name" value="C2"/>
    <property type="match status" value="1"/>
</dbReference>
<gene>
    <name evidence="2" type="ORF">GALMADRAFT_37282</name>
</gene>
<dbReference type="AlphaFoldDB" id="A0A067T3E9"/>
<evidence type="ECO:0000313" key="2">
    <source>
        <dbReference type="EMBL" id="KDR76857.1"/>
    </source>
</evidence>
<evidence type="ECO:0000313" key="3">
    <source>
        <dbReference type="Proteomes" id="UP000027222"/>
    </source>
</evidence>
<dbReference type="Proteomes" id="UP000027222">
    <property type="component" value="Unassembled WGS sequence"/>
</dbReference>
<reference evidence="3" key="1">
    <citation type="journal article" date="2014" name="Proc. Natl. Acad. Sci. U.S.A.">
        <title>Extensive sampling of basidiomycete genomes demonstrates inadequacy of the white-rot/brown-rot paradigm for wood decay fungi.</title>
        <authorList>
            <person name="Riley R."/>
            <person name="Salamov A.A."/>
            <person name="Brown D.W."/>
            <person name="Nagy L.G."/>
            <person name="Floudas D."/>
            <person name="Held B.W."/>
            <person name="Levasseur A."/>
            <person name="Lombard V."/>
            <person name="Morin E."/>
            <person name="Otillar R."/>
            <person name="Lindquist E.A."/>
            <person name="Sun H."/>
            <person name="LaButti K.M."/>
            <person name="Schmutz J."/>
            <person name="Jabbour D."/>
            <person name="Luo H."/>
            <person name="Baker S.E."/>
            <person name="Pisabarro A.G."/>
            <person name="Walton J.D."/>
            <person name="Blanchette R.A."/>
            <person name="Henrissat B."/>
            <person name="Martin F."/>
            <person name="Cullen D."/>
            <person name="Hibbett D.S."/>
            <person name="Grigoriev I.V."/>
        </authorList>
    </citation>
    <scope>NUCLEOTIDE SEQUENCE [LARGE SCALE GENOMIC DNA]</scope>
    <source>
        <strain evidence="3">CBS 339.88</strain>
    </source>
</reference>
<feature type="non-terminal residue" evidence="2">
    <location>
        <position position="152"/>
    </location>
</feature>
<dbReference type="Gene3D" id="2.60.40.150">
    <property type="entry name" value="C2 domain"/>
    <property type="match status" value="1"/>
</dbReference>
<proteinExistence type="predicted"/>
<sequence length="152" mass="17030">FVVVSLLNKKFTTPVSKRTANPVYLVQDTTFDFALYLSLADRLGVVELVVWDKQTLTKEYLGEVSIPLEDWFGKDEDGEEKERTYAFDQPGNVAFTLNLISTRTNGQPTGSIQVKLGFAPAPDTDPQNTMPFEDVYAELLRRTRPSLISAPP</sequence>
<name>A0A067T3E9_GALM3</name>
<dbReference type="STRING" id="685588.A0A067T3E9"/>
<dbReference type="InterPro" id="IPR035892">
    <property type="entry name" value="C2_domain_sf"/>
</dbReference>
<protein>
    <recommendedName>
        <fullName evidence="1">C2 domain-containing protein</fullName>
    </recommendedName>
</protein>
<feature type="domain" description="C2" evidence="1">
    <location>
        <begin position="1"/>
        <end position="85"/>
    </location>
</feature>
<keyword evidence="3" id="KW-1185">Reference proteome</keyword>
<dbReference type="HOGENOM" id="CLU_1726633_0_0_1"/>
<accession>A0A067T3E9</accession>
<dbReference type="OrthoDB" id="67700at2759"/>
<dbReference type="EMBL" id="KL142378">
    <property type="protein sequence ID" value="KDR76857.1"/>
    <property type="molecule type" value="Genomic_DNA"/>
</dbReference>
<feature type="non-terminal residue" evidence="2">
    <location>
        <position position="1"/>
    </location>
</feature>
<dbReference type="CDD" id="cd00030">
    <property type="entry name" value="C2"/>
    <property type="match status" value="1"/>
</dbReference>
<organism evidence="2 3">
    <name type="scientific">Galerina marginata (strain CBS 339.88)</name>
    <dbReference type="NCBI Taxonomy" id="685588"/>
    <lineage>
        <taxon>Eukaryota</taxon>
        <taxon>Fungi</taxon>
        <taxon>Dikarya</taxon>
        <taxon>Basidiomycota</taxon>
        <taxon>Agaricomycotina</taxon>
        <taxon>Agaricomycetes</taxon>
        <taxon>Agaricomycetidae</taxon>
        <taxon>Agaricales</taxon>
        <taxon>Agaricineae</taxon>
        <taxon>Strophariaceae</taxon>
        <taxon>Galerina</taxon>
    </lineage>
</organism>
<dbReference type="Pfam" id="PF00168">
    <property type="entry name" value="C2"/>
    <property type="match status" value="1"/>
</dbReference>
<dbReference type="InterPro" id="IPR000008">
    <property type="entry name" value="C2_dom"/>
</dbReference>
<evidence type="ECO:0000259" key="1">
    <source>
        <dbReference type="PROSITE" id="PS50004"/>
    </source>
</evidence>
<dbReference type="SUPFAM" id="SSF49562">
    <property type="entry name" value="C2 domain (Calcium/lipid-binding domain, CaLB)"/>
    <property type="match status" value="1"/>
</dbReference>